<evidence type="ECO:0000313" key="1">
    <source>
        <dbReference type="EMBL" id="QBH95977.1"/>
    </source>
</evidence>
<keyword evidence="2" id="KW-1185">Reference proteome</keyword>
<gene>
    <name evidence="1" type="ORF">EKN56_05910</name>
</gene>
<reference evidence="1 2" key="1">
    <citation type="submission" date="2019-03" db="EMBL/GenBank/DDBJ databases">
        <title>Pragia sp. nov. isolated from the gut tract of Carduelis flavirostris.</title>
        <authorList>
            <person name="Ge Y."/>
        </authorList>
    </citation>
    <scope>NUCLEOTIDE SEQUENCE [LARGE SCALE GENOMIC DNA]</scope>
    <source>
        <strain evidence="1 2">CF-458</strain>
    </source>
</reference>
<proteinExistence type="predicted"/>
<dbReference type="AlphaFoldDB" id="A0A411WIG8"/>
<dbReference type="OrthoDB" id="7360086at2"/>
<accession>A0A411WIG8</accession>
<dbReference type="KEGG" id="prag:EKN56_05910"/>
<sequence length="139" mass="15886">MSIMTKKLISGVKAGQTYLKWDDSTYRSVIARITGGKTSATKCTLEELENIKEYMHGQWFPRKSSKKHGRTPNVAMSRKAIQGKIEALLSEADRPWQYAESMAVHMFKRQAIEWLTTAELTKLMQALIIDAKRHGRRTS</sequence>
<organism evidence="1 2">
    <name type="scientific">Limnobaculum zhutongyuii</name>
    <dbReference type="NCBI Taxonomy" id="2498113"/>
    <lineage>
        <taxon>Bacteria</taxon>
        <taxon>Pseudomonadati</taxon>
        <taxon>Pseudomonadota</taxon>
        <taxon>Gammaproteobacteria</taxon>
        <taxon>Enterobacterales</taxon>
        <taxon>Budviciaceae</taxon>
        <taxon>Limnobaculum</taxon>
    </lineage>
</organism>
<dbReference type="EMBL" id="CP034752">
    <property type="protein sequence ID" value="QBH95977.1"/>
    <property type="molecule type" value="Genomic_DNA"/>
</dbReference>
<evidence type="ECO:0000313" key="2">
    <source>
        <dbReference type="Proteomes" id="UP000293154"/>
    </source>
</evidence>
<dbReference type="InterPro" id="IPR009363">
    <property type="entry name" value="Phage_Mu_Gp16"/>
</dbReference>
<name>A0A411WIG8_9GAMM</name>
<protein>
    <submittedName>
        <fullName evidence="1">Regulatory protein GemA</fullName>
    </submittedName>
</protein>
<dbReference type="Proteomes" id="UP000293154">
    <property type="component" value="Chromosome"/>
</dbReference>
<dbReference type="Pfam" id="PF06252">
    <property type="entry name" value="GemA"/>
    <property type="match status" value="1"/>
</dbReference>